<dbReference type="InterPro" id="IPR015943">
    <property type="entry name" value="WD40/YVTN_repeat-like_dom_sf"/>
</dbReference>
<keyword evidence="2" id="KW-1185">Reference proteome</keyword>
<sequence>MRTTKGGEILYIAVDVSRVDSTRIAICGRDKCLQLWNFNSDARKLESIFSKSFGEDKDIVPKALAFDNNIDRDLFIFGLYDGIMYKYSGKDAKSIMQYQLGSQIGNAAVDLKRRQCVVDNVGNGFDLYTIDSGQFQRTLRTREAQKTFPKGVVFANNGNAVIGGSDHGLLYIFDVQTGDVLKKFRHCKDGGVETIAMYDNDDGTVTIASASSTATEPCSILLWKWKPSQKERYCTSPWYLFQFFLVLSAMLQVYNFVNNLLAPNAEELRATKGSKAWWGKEL</sequence>
<dbReference type="Gene3D" id="2.130.10.10">
    <property type="entry name" value="YVTN repeat-like/Quinoprotein amine dehydrogenase"/>
    <property type="match status" value="1"/>
</dbReference>
<evidence type="ECO:0008006" key="3">
    <source>
        <dbReference type="Google" id="ProtNLM"/>
    </source>
</evidence>
<evidence type="ECO:0000313" key="1">
    <source>
        <dbReference type="EMBL" id="KJA22206.1"/>
    </source>
</evidence>
<accession>A0A0D2P0I8</accession>
<dbReference type="EMBL" id="KN817552">
    <property type="protein sequence ID" value="KJA22206.1"/>
    <property type="molecule type" value="Genomic_DNA"/>
</dbReference>
<organism evidence="1 2">
    <name type="scientific">Hypholoma sublateritium (strain FD-334 SS-4)</name>
    <dbReference type="NCBI Taxonomy" id="945553"/>
    <lineage>
        <taxon>Eukaryota</taxon>
        <taxon>Fungi</taxon>
        <taxon>Dikarya</taxon>
        <taxon>Basidiomycota</taxon>
        <taxon>Agaricomycotina</taxon>
        <taxon>Agaricomycetes</taxon>
        <taxon>Agaricomycetidae</taxon>
        <taxon>Agaricales</taxon>
        <taxon>Agaricineae</taxon>
        <taxon>Strophariaceae</taxon>
        <taxon>Hypholoma</taxon>
    </lineage>
</organism>
<protein>
    <recommendedName>
        <fullName evidence="3">Anaphase-promoting complex subunit 4 WD40 domain-containing protein</fullName>
    </recommendedName>
</protein>
<proteinExistence type="predicted"/>
<dbReference type="AlphaFoldDB" id="A0A0D2P0I8"/>
<name>A0A0D2P0I8_HYPSF</name>
<evidence type="ECO:0000313" key="2">
    <source>
        <dbReference type="Proteomes" id="UP000054270"/>
    </source>
</evidence>
<reference evidence="2" key="1">
    <citation type="submission" date="2014-04" db="EMBL/GenBank/DDBJ databases">
        <title>Evolutionary Origins and Diversification of the Mycorrhizal Mutualists.</title>
        <authorList>
            <consortium name="DOE Joint Genome Institute"/>
            <consortium name="Mycorrhizal Genomics Consortium"/>
            <person name="Kohler A."/>
            <person name="Kuo A."/>
            <person name="Nagy L.G."/>
            <person name="Floudas D."/>
            <person name="Copeland A."/>
            <person name="Barry K.W."/>
            <person name="Cichocki N."/>
            <person name="Veneault-Fourrey C."/>
            <person name="LaButti K."/>
            <person name="Lindquist E.A."/>
            <person name="Lipzen A."/>
            <person name="Lundell T."/>
            <person name="Morin E."/>
            <person name="Murat C."/>
            <person name="Riley R."/>
            <person name="Ohm R."/>
            <person name="Sun H."/>
            <person name="Tunlid A."/>
            <person name="Henrissat B."/>
            <person name="Grigoriev I.V."/>
            <person name="Hibbett D.S."/>
            <person name="Martin F."/>
        </authorList>
    </citation>
    <scope>NUCLEOTIDE SEQUENCE [LARGE SCALE GENOMIC DNA]</scope>
    <source>
        <strain evidence="2">FD-334 SS-4</strain>
    </source>
</reference>
<dbReference type="STRING" id="945553.A0A0D2P0I8"/>
<dbReference type="SUPFAM" id="SSF63829">
    <property type="entry name" value="Calcium-dependent phosphotriesterase"/>
    <property type="match status" value="1"/>
</dbReference>
<dbReference type="OrthoDB" id="2654453at2759"/>
<dbReference type="Proteomes" id="UP000054270">
    <property type="component" value="Unassembled WGS sequence"/>
</dbReference>
<gene>
    <name evidence="1" type="ORF">HYPSUDRAFT_55086</name>
</gene>